<organism evidence="5 6">
    <name type="scientific">Trichuris suis</name>
    <name type="common">pig whipworm</name>
    <dbReference type="NCBI Taxonomy" id="68888"/>
    <lineage>
        <taxon>Eukaryota</taxon>
        <taxon>Metazoa</taxon>
        <taxon>Ecdysozoa</taxon>
        <taxon>Nematoda</taxon>
        <taxon>Enoplea</taxon>
        <taxon>Dorylaimia</taxon>
        <taxon>Trichinellida</taxon>
        <taxon>Trichuridae</taxon>
        <taxon>Trichuris</taxon>
    </lineage>
</organism>
<dbReference type="PANTHER" id="PTHR48051:SF21">
    <property type="entry name" value="CALPONIN-HOMOLOGY (CH) DOMAIN-CONTAINING PROTEIN"/>
    <property type="match status" value="1"/>
</dbReference>
<evidence type="ECO:0000256" key="1">
    <source>
        <dbReference type="ARBA" id="ARBA00022614"/>
    </source>
</evidence>
<dbReference type="InterPro" id="IPR003591">
    <property type="entry name" value="Leu-rich_rpt_typical-subtyp"/>
</dbReference>
<dbReference type="GO" id="GO:0005737">
    <property type="term" value="C:cytoplasm"/>
    <property type="evidence" value="ECO:0007669"/>
    <property type="project" value="TreeGrafter"/>
</dbReference>
<dbReference type="SUPFAM" id="SSF47576">
    <property type="entry name" value="Calponin-homology domain, CH-domain"/>
    <property type="match status" value="1"/>
</dbReference>
<evidence type="ECO:0000256" key="3">
    <source>
        <dbReference type="SAM" id="MobiDB-lite"/>
    </source>
</evidence>
<dbReference type="Gene3D" id="1.10.418.10">
    <property type="entry name" value="Calponin-like domain"/>
    <property type="match status" value="1"/>
</dbReference>
<dbReference type="InterPro" id="IPR032675">
    <property type="entry name" value="LRR_dom_sf"/>
</dbReference>
<dbReference type="SUPFAM" id="SSF52058">
    <property type="entry name" value="L domain-like"/>
    <property type="match status" value="1"/>
</dbReference>
<sequence>MAIVSGAGDGAVSGSCLSRCLEKVFEDAQLSSALHLGERNLKAFPFSPGRYDLSDVVFVDVSRNRLLDFPVELSDCGFLETLYLQSNCIKVVPNCIGSLRSLTFLDLSYNQISILPAALCTLPLEVLLLKSNRVESLPSEIGKLAGTLTELDVSCNRLSSLPSEIGALSKLRVLNLRQNVLTWLPYDFCKLRLRYCDISFNKICQLDTDIRLMRSLVEISLEGNPLVFPLAKLCNRGRDHIFKVLEGDASGRNRRQRLSADLETSHATPALLPTNPSDYKYLVRERTDRRKVRSRTVATDSGYSTLSEENARALVECFSKPQRGDEQQPNRATATPVASGAGKKFVEANSTKEGSFVEEVMSAYMERLNTSRTEEPVANGGKVEQHSPTPVVAAKGSPRTPTSTPKSVKSKVIQALYTTGTRDAAAAELIRTACKTATAPVGAAKETSDQIKDNNQNVLSSPPSCAGRIADNTKTSHAVPEAPVKTARRLMYTKAQQVASPSSKAQKLHRRASLRANSLSDDKDGLAEVICNMTPALCQLILRILNALEQILEQKVKIQLPRSSEALADALSDGVVLCHFLNAIRPRTVAVVHLPSESSPCVPLAKARRNLENFLTGCRRLGVQEDLLPCYEFVLHQPIDMKMLVGLLNMVVVMHEPKGLSALTWRQHLVAYGCVALFLSVIFRTFNLYVHLFSVLDLMEKRNLHAVSRALQAIGRQVSRLSRAANAATMVA</sequence>
<name>A0A085M790_9BILA</name>
<dbReference type="EMBL" id="KL363220">
    <property type="protein sequence ID" value="KFD53086.1"/>
    <property type="molecule type" value="Genomic_DNA"/>
</dbReference>
<dbReference type="Pfam" id="PF13855">
    <property type="entry name" value="LRR_8"/>
    <property type="match status" value="2"/>
</dbReference>
<dbReference type="InterPro" id="IPR001611">
    <property type="entry name" value="Leu-rich_rpt"/>
</dbReference>
<dbReference type="PROSITE" id="PS51450">
    <property type="entry name" value="LRR"/>
    <property type="match status" value="2"/>
</dbReference>
<evidence type="ECO:0000313" key="6">
    <source>
        <dbReference type="Proteomes" id="UP000030764"/>
    </source>
</evidence>
<dbReference type="Gene3D" id="3.80.10.10">
    <property type="entry name" value="Ribonuclease Inhibitor"/>
    <property type="match status" value="1"/>
</dbReference>
<dbReference type="SMART" id="SM00369">
    <property type="entry name" value="LRR_TYP"/>
    <property type="match status" value="5"/>
</dbReference>
<evidence type="ECO:0000256" key="2">
    <source>
        <dbReference type="ARBA" id="ARBA00022737"/>
    </source>
</evidence>
<keyword evidence="2" id="KW-0677">Repeat</keyword>
<feature type="domain" description="Calponin-homology (CH)" evidence="4">
    <location>
        <begin position="546"/>
        <end position="656"/>
    </location>
</feature>
<evidence type="ECO:0000259" key="4">
    <source>
        <dbReference type="PROSITE" id="PS50021"/>
    </source>
</evidence>
<keyword evidence="6" id="KW-1185">Reference proteome</keyword>
<proteinExistence type="predicted"/>
<dbReference type="Proteomes" id="UP000030764">
    <property type="component" value="Unassembled WGS sequence"/>
</dbReference>
<dbReference type="InterPro" id="IPR001715">
    <property type="entry name" value="CH_dom"/>
</dbReference>
<dbReference type="Pfam" id="PF00307">
    <property type="entry name" value="CH"/>
    <property type="match status" value="1"/>
</dbReference>
<gene>
    <name evidence="5" type="ORF">M513_06000</name>
</gene>
<evidence type="ECO:0000313" key="5">
    <source>
        <dbReference type="EMBL" id="KFD53086.1"/>
    </source>
</evidence>
<dbReference type="InterPro" id="IPR050216">
    <property type="entry name" value="LRR_domain-containing"/>
</dbReference>
<dbReference type="InterPro" id="IPR036872">
    <property type="entry name" value="CH_dom_sf"/>
</dbReference>
<dbReference type="PANTHER" id="PTHR48051">
    <property type="match status" value="1"/>
</dbReference>
<protein>
    <recommendedName>
        <fullName evidence="4">Calponin-homology (CH) domain-containing protein</fullName>
    </recommendedName>
</protein>
<dbReference type="AlphaFoldDB" id="A0A085M790"/>
<reference evidence="5 6" key="1">
    <citation type="journal article" date="2014" name="Nat. Genet.">
        <title>Genome and transcriptome of the porcine whipworm Trichuris suis.</title>
        <authorList>
            <person name="Jex A.R."/>
            <person name="Nejsum P."/>
            <person name="Schwarz E.M."/>
            <person name="Hu L."/>
            <person name="Young N.D."/>
            <person name="Hall R.S."/>
            <person name="Korhonen P.K."/>
            <person name="Liao S."/>
            <person name="Thamsborg S."/>
            <person name="Xia J."/>
            <person name="Xu P."/>
            <person name="Wang S."/>
            <person name="Scheerlinck J.P."/>
            <person name="Hofmann A."/>
            <person name="Sternberg P.W."/>
            <person name="Wang J."/>
            <person name="Gasser R.B."/>
        </authorList>
    </citation>
    <scope>NUCLEOTIDE SEQUENCE [LARGE SCALE GENOMIC DNA]</scope>
    <source>
        <strain evidence="5">DCEP-RM93M</strain>
    </source>
</reference>
<feature type="region of interest" description="Disordered" evidence="3">
    <location>
        <begin position="372"/>
        <end position="407"/>
    </location>
</feature>
<keyword evidence="1" id="KW-0433">Leucine-rich repeat</keyword>
<accession>A0A085M790</accession>
<dbReference type="PROSITE" id="PS50021">
    <property type="entry name" value="CH"/>
    <property type="match status" value="1"/>
</dbReference>
<dbReference type="SMART" id="SM00364">
    <property type="entry name" value="LRR_BAC"/>
    <property type="match status" value="2"/>
</dbReference>